<evidence type="ECO:0000256" key="6">
    <source>
        <dbReference type="ARBA" id="ARBA00022801"/>
    </source>
</evidence>
<dbReference type="STRING" id="52586.A0A0B1PFQ3"/>
<reference evidence="10 11" key="1">
    <citation type="journal article" date="2014" name="BMC Genomics">
        <title>Adaptive genomic structural variation in the grape powdery mildew pathogen, Erysiphe necator.</title>
        <authorList>
            <person name="Jones L."/>
            <person name="Riaz S."/>
            <person name="Morales-Cruz A."/>
            <person name="Amrine K.C."/>
            <person name="McGuire B."/>
            <person name="Gubler W.D."/>
            <person name="Walker M.A."/>
            <person name="Cantu D."/>
        </authorList>
    </citation>
    <scope>NUCLEOTIDE SEQUENCE [LARGE SCALE GENOMIC DNA]</scope>
    <source>
        <strain evidence="11">c</strain>
    </source>
</reference>
<dbReference type="EMBL" id="JNVN01000295">
    <property type="protein sequence ID" value="KHJ35701.1"/>
    <property type="molecule type" value="Genomic_DNA"/>
</dbReference>
<evidence type="ECO:0000256" key="8">
    <source>
        <dbReference type="ARBA" id="ARBA00023326"/>
    </source>
</evidence>
<dbReference type="Gene3D" id="3.40.50.1820">
    <property type="entry name" value="alpha/beta hydrolase"/>
    <property type="match status" value="1"/>
</dbReference>
<dbReference type="InterPro" id="IPR029058">
    <property type="entry name" value="AB_hydrolase_fold"/>
</dbReference>
<comment type="caution">
    <text evidence="10">The sequence shown here is derived from an EMBL/GenBank/DDBJ whole genome shotgun (WGS) entry which is preliminary data.</text>
</comment>
<dbReference type="EC" id="3.1.1.73" evidence="2"/>
<evidence type="ECO:0000256" key="3">
    <source>
        <dbReference type="ARBA" id="ARBA00022525"/>
    </source>
</evidence>
<keyword evidence="8" id="KW-0624">Polysaccharide degradation</keyword>
<evidence type="ECO:0000313" key="11">
    <source>
        <dbReference type="Proteomes" id="UP000030854"/>
    </source>
</evidence>
<gene>
    <name evidence="10" type="ORF">EV44_g0309</name>
</gene>
<dbReference type="GO" id="GO:0030600">
    <property type="term" value="F:feruloyl esterase activity"/>
    <property type="evidence" value="ECO:0007669"/>
    <property type="project" value="UniProtKB-EC"/>
</dbReference>
<organism evidence="10 11">
    <name type="scientific">Uncinula necator</name>
    <name type="common">Grape powdery mildew</name>
    <dbReference type="NCBI Taxonomy" id="52586"/>
    <lineage>
        <taxon>Eukaryota</taxon>
        <taxon>Fungi</taxon>
        <taxon>Dikarya</taxon>
        <taxon>Ascomycota</taxon>
        <taxon>Pezizomycotina</taxon>
        <taxon>Leotiomycetes</taxon>
        <taxon>Erysiphales</taxon>
        <taxon>Erysiphaceae</taxon>
        <taxon>Erysiphe</taxon>
    </lineage>
</organism>
<keyword evidence="6" id="KW-0378">Hydrolase</keyword>
<dbReference type="PANTHER" id="PTHR38050:SF2">
    <property type="entry name" value="FERULOYL ESTERASE C-RELATED"/>
    <property type="match status" value="1"/>
</dbReference>
<dbReference type="OMA" id="VPLMEFH"/>
<keyword evidence="4" id="KW-0858">Xylan degradation</keyword>
<evidence type="ECO:0000256" key="4">
    <source>
        <dbReference type="ARBA" id="ARBA00022651"/>
    </source>
</evidence>
<evidence type="ECO:0000256" key="2">
    <source>
        <dbReference type="ARBA" id="ARBA00013091"/>
    </source>
</evidence>
<name>A0A0B1PFQ3_UNCNE</name>
<evidence type="ECO:0000313" key="10">
    <source>
        <dbReference type="EMBL" id="KHJ35701.1"/>
    </source>
</evidence>
<sequence length="352" mass="39075">MLPLILLLYQQKLLWIKLFERHFSATLKRLPLLRFPFFLPFLFISVVTSNGTSGCGCDLPVNLTPGGPSIQVPIQLSNGLNRSYLLHLPVTYDKNTATPLIFSFHGRGHNSSFQEALSGFSRPDWNPDAIVVYPQGINDTWQGDPESTNVNDMKFVSDMISSLSSNFCLDDERIYAAGKSNGGGFTNLLACDPQLSTQIAAFAPVSPAIYFPNVKSSDCSGSIPNTLHFPCYPGRKIIPILGFHGIQDEIIPYNGGPHRSSCVISLLHWLEEWANMQGFGSGVARTSLFDGNITKLEFAPCTENQGIITHYALNNWYHDWPSRKPSVDTMRNTYIDASPIIIDFFNNHPLTG</sequence>
<dbReference type="HOGENOM" id="CLU_027551_3_1_1"/>
<comment type="subcellular location">
    <subcellularLocation>
        <location evidence="1">Secreted</location>
    </subcellularLocation>
</comment>
<evidence type="ECO:0000256" key="5">
    <source>
        <dbReference type="ARBA" id="ARBA00022729"/>
    </source>
</evidence>
<keyword evidence="5" id="KW-0732">Signal</keyword>
<dbReference type="GO" id="GO:0045493">
    <property type="term" value="P:xylan catabolic process"/>
    <property type="evidence" value="ECO:0007669"/>
    <property type="project" value="UniProtKB-KW"/>
</dbReference>
<dbReference type="Proteomes" id="UP000030854">
    <property type="component" value="Unassembled WGS sequence"/>
</dbReference>
<keyword evidence="11" id="KW-1185">Reference proteome</keyword>
<protein>
    <recommendedName>
        <fullName evidence="2">feruloyl esterase</fullName>
        <ecNumber evidence="2">3.1.1.73</ecNumber>
    </recommendedName>
</protein>
<dbReference type="InterPro" id="IPR043595">
    <property type="entry name" value="FaeB/C/D"/>
</dbReference>
<comment type="catalytic activity">
    <reaction evidence="9">
        <text>feruloyl-polysaccharide + H2O = ferulate + polysaccharide.</text>
        <dbReference type="EC" id="3.1.1.73"/>
    </reaction>
</comment>
<dbReference type="PANTHER" id="PTHR38050">
    <property type="match status" value="1"/>
</dbReference>
<dbReference type="AlphaFoldDB" id="A0A0B1PFQ3"/>
<keyword evidence="7" id="KW-0119">Carbohydrate metabolism</keyword>
<proteinExistence type="predicted"/>
<dbReference type="SUPFAM" id="SSF53474">
    <property type="entry name" value="alpha/beta-Hydrolases"/>
    <property type="match status" value="1"/>
</dbReference>
<evidence type="ECO:0000256" key="1">
    <source>
        <dbReference type="ARBA" id="ARBA00004613"/>
    </source>
</evidence>
<dbReference type="GO" id="GO:0005576">
    <property type="term" value="C:extracellular region"/>
    <property type="evidence" value="ECO:0007669"/>
    <property type="project" value="UniProtKB-SubCell"/>
</dbReference>
<evidence type="ECO:0000256" key="9">
    <source>
        <dbReference type="ARBA" id="ARBA00034075"/>
    </source>
</evidence>
<accession>A0A0B1PFQ3</accession>
<keyword evidence="3" id="KW-0964">Secreted</keyword>
<evidence type="ECO:0000256" key="7">
    <source>
        <dbReference type="ARBA" id="ARBA00023277"/>
    </source>
</evidence>